<dbReference type="Pfam" id="PF01381">
    <property type="entry name" value="HTH_3"/>
    <property type="match status" value="1"/>
</dbReference>
<evidence type="ECO:0000256" key="3">
    <source>
        <dbReference type="SAM" id="MobiDB-lite"/>
    </source>
</evidence>
<dbReference type="AlphaFoldDB" id="A0A9Q4QSJ4"/>
<comment type="caution">
    <text evidence="5">The sequence shown here is derived from an EMBL/GenBank/DDBJ whole genome shotgun (WGS) entry which is preliminary data.</text>
</comment>
<dbReference type="SUPFAM" id="SSF53335">
    <property type="entry name" value="S-adenosyl-L-methionine-dependent methyltransferases"/>
    <property type="match status" value="1"/>
</dbReference>
<feature type="domain" description="HTH cro/C1-type" evidence="4">
    <location>
        <begin position="11"/>
        <end position="46"/>
    </location>
</feature>
<name>A0A9Q4QSJ4_XYLFS</name>
<proteinExistence type="inferred from homology"/>
<dbReference type="InterPro" id="IPR038333">
    <property type="entry name" value="T1MK-like_N_sf"/>
</dbReference>
<dbReference type="CDD" id="cd00093">
    <property type="entry name" value="HTH_XRE"/>
    <property type="match status" value="1"/>
</dbReference>
<sequence length="170" mass="18859">MTYQTDFAAILRATRTALNLTQEQLAKRLGVCFATVNRWESGGNTPQHAAQQTILALAQEAGVQGTESPPPAEAAAQVTRRRTGREATATPTTKPMEQMLWDAACSIRGEKDAAKFKDYLLPLLFLKRLSDVFDDEITRLAEKYGDYATALEIAESDHSLLRFYLPPQAR</sequence>
<dbReference type="InterPro" id="IPR010982">
    <property type="entry name" value="Lambda_DNA-bd_dom_sf"/>
</dbReference>
<comment type="similarity">
    <text evidence="1">Belongs to the N(4)/N(6)-methyltransferase family.</text>
</comment>
<dbReference type="GO" id="GO:0003677">
    <property type="term" value="F:DNA binding"/>
    <property type="evidence" value="ECO:0007669"/>
    <property type="project" value="InterPro"/>
</dbReference>
<reference evidence="5" key="1">
    <citation type="submission" date="2019-05" db="EMBL/GenBank/DDBJ databases">
        <authorList>
            <person name="Castillo A."/>
            <person name="Giampetruzzi A."/>
            <person name="Landa B."/>
            <person name="Saponari M."/>
            <person name="Almeida R.P.P."/>
            <person name="Moralejo E."/>
            <person name="Marco-Noales E."/>
            <person name="Velasco-Amo M.P."/>
            <person name="Roman-Ecija M."/>
            <person name="Navarro I."/>
            <person name="Monterde A."/>
            <person name="Barbe S."/>
        </authorList>
    </citation>
    <scope>NUCLEOTIDE SEQUENCE</scope>
    <source>
        <strain evidence="5">XYL1981</strain>
    </source>
</reference>
<dbReference type="Gene3D" id="1.20.1260.30">
    <property type="match status" value="1"/>
</dbReference>
<accession>A0A9Q4QSJ4</accession>
<evidence type="ECO:0000256" key="2">
    <source>
        <dbReference type="ARBA" id="ARBA00022747"/>
    </source>
</evidence>
<dbReference type="InterPro" id="IPR029063">
    <property type="entry name" value="SAM-dependent_MTases_sf"/>
</dbReference>
<dbReference type="InterPro" id="IPR001387">
    <property type="entry name" value="Cro/C1-type_HTH"/>
</dbReference>
<dbReference type="Proteomes" id="UP000474061">
    <property type="component" value="Unassembled WGS sequence"/>
</dbReference>
<gene>
    <name evidence="5" type="ORF">FG476_07975</name>
</gene>
<dbReference type="SUPFAM" id="SSF47413">
    <property type="entry name" value="lambda repressor-like DNA-binding domains"/>
    <property type="match status" value="1"/>
</dbReference>
<dbReference type="EMBL" id="VDCJ01000347">
    <property type="protein sequence ID" value="MRU24009.1"/>
    <property type="molecule type" value="Genomic_DNA"/>
</dbReference>
<evidence type="ECO:0000256" key="1">
    <source>
        <dbReference type="ARBA" id="ARBA00006594"/>
    </source>
</evidence>
<dbReference type="Pfam" id="PF12161">
    <property type="entry name" value="HsdM_N"/>
    <property type="match status" value="1"/>
</dbReference>
<evidence type="ECO:0000259" key="4">
    <source>
        <dbReference type="PROSITE" id="PS50943"/>
    </source>
</evidence>
<organism evidence="5 6">
    <name type="scientific">Xylella fastidiosa subsp. multiplex</name>
    <dbReference type="NCBI Taxonomy" id="644357"/>
    <lineage>
        <taxon>Bacteria</taxon>
        <taxon>Pseudomonadati</taxon>
        <taxon>Pseudomonadota</taxon>
        <taxon>Gammaproteobacteria</taxon>
        <taxon>Lysobacterales</taxon>
        <taxon>Lysobacteraceae</taxon>
        <taxon>Xylella</taxon>
    </lineage>
</organism>
<dbReference type="InterPro" id="IPR022749">
    <property type="entry name" value="D12N6_MeTrfase_N"/>
</dbReference>
<dbReference type="PROSITE" id="PS50943">
    <property type="entry name" value="HTH_CROC1"/>
    <property type="match status" value="1"/>
</dbReference>
<protein>
    <submittedName>
        <fullName evidence="5">Helix-turn-helix transcriptional regulator</fullName>
    </submittedName>
</protein>
<keyword evidence="2" id="KW-0680">Restriction system</keyword>
<dbReference type="RefSeq" id="WP_004085308.1">
    <property type="nucleotide sequence ID" value="NZ_CP064326.1"/>
</dbReference>
<reference evidence="5" key="2">
    <citation type="journal article" date="2020" name="Appl. Environ. Microbiol.">
        <title>Multiple intercontinental introductions associated with the emergence of a plant pathogen in Europe.</title>
        <authorList>
            <person name="Landa B.B."/>
            <person name="Castillo A.I."/>
            <person name="Giampetruzzi A."/>
            <person name="Kahn A."/>
            <person name="Roman-Ecija M."/>
            <person name="Velasco-Amo M.P."/>
            <person name="Navas-Cortes J.A."/>
            <person name="Marco-Noales E."/>
            <person name="Barbe S."/>
            <person name="Moralejo E."/>
            <person name="Coletta-Filho H.D."/>
            <person name="Saldarelli P."/>
            <person name="Saponari M."/>
            <person name="Almeida R.P.P."/>
        </authorList>
    </citation>
    <scope>NUCLEOTIDE SEQUENCE</scope>
    <source>
        <strain evidence="5">XYL1981</strain>
    </source>
</reference>
<dbReference type="SMART" id="SM00530">
    <property type="entry name" value="HTH_XRE"/>
    <property type="match status" value="1"/>
</dbReference>
<evidence type="ECO:0000313" key="6">
    <source>
        <dbReference type="Proteomes" id="UP000474061"/>
    </source>
</evidence>
<feature type="region of interest" description="Disordered" evidence="3">
    <location>
        <begin position="63"/>
        <end position="93"/>
    </location>
</feature>
<dbReference type="GO" id="GO:0009307">
    <property type="term" value="P:DNA restriction-modification system"/>
    <property type="evidence" value="ECO:0007669"/>
    <property type="project" value="UniProtKB-KW"/>
</dbReference>
<dbReference type="Gene3D" id="1.10.260.40">
    <property type="entry name" value="lambda repressor-like DNA-binding domains"/>
    <property type="match status" value="1"/>
</dbReference>
<evidence type="ECO:0000313" key="5">
    <source>
        <dbReference type="EMBL" id="MRU24009.1"/>
    </source>
</evidence>